<evidence type="ECO:0000256" key="1">
    <source>
        <dbReference type="SAM" id="MobiDB-lite"/>
    </source>
</evidence>
<dbReference type="Proteomes" id="UP000008782">
    <property type="component" value="Unassembled WGS sequence"/>
</dbReference>
<dbReference type="RefSeq" id="XP_008099445.1">
    <property type="nucleotide sequence ID" value="XM_008101254.1"/>
</dbReference>
<name>E3QX37_COLGM</name>
<feature type="compositionally biased region" description="Basic and acidic residues" evidence="1">
    <location>
        <begin position="1"/>
        <end position="20"/>
    </location>
</feature>
<gene>
    <name evidence="2" type="ORF">GLRG_10569</name>
</gene>
<keyword evidence="3" id="KW-1185">Reference proteome</keyword>
<evidence type="ECO:0000313" key="3">
    <source>
        <dbReference type="Proteomes" id="UP000008782"/>
    </source>
</evidence>
<organism evidence="3">
    <name type="scientific">Colletotrichum graminicola (strain M1.001 / M2 / FGSC 10212)</name>
    <name type="common">Maize anthracnose fungus</name>
    <name type="synonym">Glomerella graminicola</name>
    <dbReference type="NCBI Taxonomy" id="645133"/>
    <lineage>
        <taxon>Eukaryota</taxon>
        <taxon>Fungi</taxon>
        <taxon>Dikarya</taxon>
        <taxon>Ascomycota</taxon>
        <taxon>Pezizomycotina</taxon>
        <taxon>Sordariomycetes</taxon>
        <taxon>Hypocreomycetidae</taxon>
        <taxon>Glomerellales</taxon>
        <taxon>Glomerellaceae</taxon>
        <taxon>Colletotrichum</taxon>
        <taxon>Colletotrichum graminicola species complex</taxon>
    </lineage>
</organism>
<proteinExistence type="predicted"/>
<sequence>MKPEFTEPPDLEVKVRKEEDAGAGQLRPGVAWCIEADLDLGGVADTKLATIADWEARWATVKKPKPAPKTKSREPKVLKVTENTPCGFPGSTYTTCNE</sequence>
<reference evidence="3" key="1">
    <citation type="journal article" date="2012" name="Nat. Genet.">
        <title>Lifestyle transitions in plant pathogenic Colletotrichum fungi deciphered by genome and transcriptome analyses.</title>
        <authorList>
            <person name="O'Connell R.J."/>
            <person name="Thon M.R."/>
            <person name="Hacquard S."/>
            <person name="Amyotte S.G."/>
            <person name="Kleemann J."/>
            <person name="Torres M.F."/>
            <person name="Damm U."/>
            <person name="Buiate E.A."/>
            <person name="Epstein L."/>
            <person name="Alkan N."/>
            <person name="Altmueller J."/>
            <person name="Alvarado-Balderrama L."/>
            <person name="Bauser C.A."/>
            <person name="Becker C."/>
            <person name="Birren B.W."/>
            <person name="Chen Z."/>
            <person name="Choi J."/>
            <person name="Crouch J.A."/>
            <person name="Duvick J.P."/>
            <person name="Farman M.A."/>
            <person name="Gan P."/>
            <person name="Heiman D."/>
            <person name="Henrissat B."/>
            <person name="Howard R.J."/>
            <person name="Kabbage M."/>
            <person name="Koch C."/>
            <person name="Kracher B."/>
            <person name="Kubo Y."/>
            <person name="Law A.D."/>
            <person name="Lebrun M.-H."/>
            <person name="Lee Y.-H."/>
            <person name="Miyara I."/>
            <person name="Moore N."/>
            <person name="Neumann U."/>
            <person name="Nordstroem K."/>
            <person name="Panaccione D.G."/>
            <person name="Panstruga R."/>
            <person name="Place M."/>
            <person name="Proctor R.H."/>
            <person name="Prusky D."/>
            <person name="Rech G."/>
            <person name="Reinhardt R."/>
            <person name="Rollins J.A."/>
            <person name="Rounsley S."/>
            <person name="Schardl C.L."/>
            <person name="Schwartz D.C."/>
            <person name="Shenoy N."/>
            <person name="Shirasu K."/>
            <person name="Sikhakolli U.R."/>
            <person name="Stueber K."/>
            <person name="Sukno S.A."/>
            <person name="Sweigard J.A."/>
            <person name="Takano Y."/>
            <person name="Takahara H."/>
            <person name="Trail F."/>
            <person name="van der Does H.C."/>
            <person name="Voll L.M."/>
            <person name="Will I."/>
            <person name="Young S."/>
            <person name="Zeng Q."/>
            <person name="Zhang J."/>
            <person name="Zhou S."/>
            <person name="Dickman M.B."/>
            <person name="Schulze-Lefert P."/>
            <person name="Ver Loren van Themaat E."/>
            <person name="Ma L.-J."/>
            <person name="Vaillancourt L.J."/>
        </authorList>
    </citation>
    <scope>NUCLEOTIDE SEQUENCE [LARGE SCALE GENOMIC DNA]</scope>
    <source>
        <strain evidence="3">M1.001 / M2 / FGSC 10212</strain>
    </source>
</reference>
<dbReference type="EMBL" id="GG697392">
    <property type="protein sequence ID" value="EFQ35425.1"/>
    <property type="molecule type" value="Genomic_DNA"/>
</dbReference>
<accession>E3QX37</accession>
<dbReference type="VEuPathDB" id="FungiDB:GLRG_10569"/>
<dbReference type="AlphaFoldDB" id="E3QX37"/>
<evidence type="ECO:0000313" key="2">
    <source>
        <dbReference type="EMBL" id="EFQ35425.1"/>
    </source>
</evidence>
<dbReference type="HOGENOM" id="CLU_2333505_0_0_1"/>
<dbReference type="GeneID" id="24415934"/>
<protein>
    <submittedName>
        <fullName evidence="2">Uncharacterized protein</fullName>
    </submittedName>
</protein>
<feature type="region of interest" description="Disordered" evidence="1">
    <location>
        <begin position="1"/>
        <end position="23"/>
    </location>
</feature>